<reference evidence="1 2" key="1">
    <citation type="submission" date="2016-07" db="EMBL/GenBank/DDBJ databases">
        <title>Pervasive Adenine N6-methylation of Active Genes in Fungi.</title>
        <authorList>
            <consortium name="DOE Joint Genome Institute"/>
            <person name="Mondo S.J."/>
            <person name="Dannebaum R.O."/>
            <person name="Kuo R.C."/>
            <person name="Labutti K."/>
            <person name="Haridas S."/>
            <person name="Kuo A."/>
            <person name="Salamov A."/>
            <person name="Ahrendt S.R."/>
            <person name="Lipzen A."/>
            <person name="Sullivan W."/>
            <person name="Andreopoulos W.B."/>
            <person name="Clum A."/>
            <person name="Lindquist E."/>
            <person name="Daum C."/>
            <person name="Ramamoorthy G.K."/>
            <person name="Gryganskyi A."/>
            <person name="Culley D."/>
            <person name="Magnuson J.K."/>
            <person name="James T.Y."/>
            <person name="O'Malley M.A."/>
            <person name="Stajich J.E."/>
            <person name="Spatafora J.W."/>
            <person name="Visel A."/>
            <person name="Grigoriev I.V."/>
        </authorList>
    </citation>
    <scope>NUCLEOTIDE SEQUENCE [LARGE SCALE GENOMIC DNA]</scope>
    <source>
        <strain evidence="1 2">JEL800</strain>
    </source>
</reference>
<keyword evidence="2" id="KW-1185">Reference proteome</keyword>
<name>A0A1Y2AZK4_9FUNG</name>
<dbReference type="EMBL" id="MCGO01000103">
    <property type="protein sequence ID" value="ORY27295.1"/>
    <property type="molecule type" value="Genomic_DNA"/>
</dbReference>
<organism evidence="1 2">
    <name type="scientific">Rhizoclosmatium globosum</name>
    <dbReference type="NCBI Taxonomy" id="329046"/>
    <lineage>
        <taxon>Eukaryota</taxon>
        <taxon>Fungi</taxon>
        <taxon>Fungi incertae sedis</taxon>
        <taxon>Chytridiomycota</taxon>
        <taxon>Chytridiomycota incertae sedis</taxon>
        <taxon>Chytridiomycetes</taxon>
        <taxon>Chytridiales</taxon>
        <taxon>Chytriomycetaceae</taxon>
        <taxon>Rhizoclosmatium</taxon>
    </lineage>
</organism>
<gene>
    <name evidence="1" type="ORF">BCR33DRAFT_26772</name>
</gene>
<comment type="caution">
    <text evidence="1">The sequence shown here is derived from an EMBL/GenBank/DDBJ whole genome shotgun (WGS) entry which is preliminary data.</text>
</comment>
<protein>
    <submittedName>
        <fullName evidence="1">Uncharacterized protein</fullName>
    </submittedName>
</protein>
<evidence type="ECO:0000313" key="1">
    <source>
        <dbReference type="EMBL" id="ORY27295.1"/>
    </source>
</evidence>
<sequence>MKPSHLWPILLSSNRLLREYPTHSHGTVDTASCQSFAKPNCNTEKDSKYFTNTGNATTLVQSDKEGSGMGWRLMILTEAVAAGEKKKKKNTKAAVAAVEEANVEATLVTVDAVVESESSSEAQPVDVHVVEDSKFRMWMHHWTKLLLWICGRKLLQKVSKSRLSRIEKRNPFPISNDY</sequence>
<dbReference type="Proteomes" id="UP000193642">
    <property type="component" value="Unassembled WGS sequence"/>
</dbReference>
<dbReference type="AlphaFoldDB" id="A0A1Y2AZK4"/>
<proteinExistence type="predicted"/>
<evidence type="ECO:0000313" key="2">
    <source>
        <dbReference type="Proteomes" id="UP000193642"/>
    </source>
</evidence>
<accession>A0A1Y2AZK4</accession>